<dbReference type="GO" id="GO:0046503">
    <property type="term" value="P:glycerolipid catabolic process"/>
    <property type="evidence" value="ECO:0007669"/>
    <property type="project" value="TreeGrafter"/>
</dbReference>
<comment type="caution">
    <text evidence="2">The sequence shown here is derived from an EMBL/GenBank/DDBJ whole genome shotgun (WGS) entry which is preliminary data.</text>
</comment>
<reference evidence="2" key="1">
    <citation type="submission" date="2022-09" db="EMBL/GenBank/DDBJ databases">
        <title>Winslowiella arboricola sp. nov., isolated from bleeding cankers on broadleaf hosts.</title>
        <authorList>
            <person name="Brady C."/>
            <person name="Kaur S."/>
            <person name="Crampton B."/>
            <person name="Maddock D."/>
            <person name="Arnold D."/>
            <person name="Denman S."/>
        </authorList>
    </citation>
    <scope>NUCLEOTIDE SEQUENCE</scope>
    <source>
        <strain evidence="2">BAC 15a-03b</strain>
    </source>
</reference>
<proteinExistence type="predicted"/>
<dbReference type="InterPro" id="IPR050471">
    <property type="entry name" value="AB_hydrolase"/>
</dbReference>
<feature type="domain" description="AB hydrolase-1" evidence="1">
    <location>
        <begin position="23"/>
        <end position="275"/>
    </location>
</feature>
<dbReference type="PANTHER" id="PTHR43433:SF5">
    <property type="entry name" value="AB HYDROLASE-1 DOMAIN-CONTAINING PROTEIN"/>
    <property type="match status" value="1"/>
</dbReference>
<organism evidence="2 3">
    <name type="scientific">Winslowiella arboricola</name>
    <dbReference type="NCBI Taxonomy" id="2978220"/>
    <lineage>
        <taxon>Bacteria</taxon>
        <taxon>Pseudomonadati</taxon>
        <taxon>Pseudomonadota</taxon>
        <taxon>Gammaproteobacteria</taxon>
        <taxon>Enterobacterales</taxon>
        <taxon>Erwiniaceae</taxon>
        <taxon>Winslowiella</taxon>
    </lineage>
</organism>
<keyword evidence="3" id="KW-1185">Reference proteome</keyword>
<name>A0A9J6PY00_9GAMM</name>
<dbReference type="InterPro" id="IPR029058">
    <property type="entry name" value="AB_hydrolase_fold"/>
</dbReference>
<gene>
    <name evidence="2" type="ORF">N5923_22835</name>
</gene>
<evidence type="ECO:0000313" key="2">
    <source>
        <dbReference type="EMBL" id="MCU5780336.1"/>
    </source>
</evidence>
<accession>A0A9J6PY00</accession>
<dbReference type="RefSeq" id="WP_267144507.1">
    <property type="nucleotide sequence ID" value="NZ_JAODIL010000081.1"/>
</dbReference>
<evidence type="ECO:0000259" key="1">
    <source>
        <dbReference type="Pfam" id="PF00561"/>
    </source>
</evidence>
<dbReference type="GO" id="GO:0004806">
    <property type="term" value="F:triacylglycerol lipase activity"/>
    <property type="evidence" value="ECO:0007669"/>
    <property type="project" value="TreeGrafter"/>
</dbReference>
<evidence type="ECO:0000313" key="3">
    <source>
        <dbReference type="Proteomes" id="UP001064262"/>
    </source>
</evidence>
<dbReference type="Proteomes" id="UP001064262">
    <property type="component" value="Unassembled WGS sequence"/>
</dbReference>
<dbReference type="SUPFAM" id="SSF53474">
    <property type="entry name" value="alpha/beta-Hydrolases"/>
    <property type="match status" value="1"/>
</dbReference>
<protein>
    <submittedName>
        <fullName evidence="2">Alpha/beta fold hydrolase</fullName>
    </submittedName>
</protein>
<dbReference type="Gene3D" id="3.40.50.1820">
    <property type="entry name" value="alpha/beta hydrolase"/>
    <property type="match status" value="1"/>
</dbReference>
<dbReference type="EMBL" id="JAODIM010000043">
    <property type="protein sequence ID" value="MCU5780336.1"/>
    <property type="molecule type" value="Genomic_DNA"/>
</dbReference>
<dbReference type="InterPro" id="IPR000073">
    <property type="entry name" value="AB_hydrolase_1"/>
</dbReference>
<dbReference type="AlphaFoldDB" id="A0A9J6PY00"/>
<sequence length="297" mass="31560">MTSLTANGITLSYDSFGDEDAAVILLISGLGAQMIRWTDSFCQHLVAEGFRVIRFDNRDAGLSTHFTTSPSADFVALANAIAAGRKLNVPYTLYDMVADAVGLLDALSINQVHVVGRSMGGMIAQLLASGYPQRVLSLCSIMSGTGNLSLASAAPDIMAMLMKPAPDPFEEKERFVAHGLAFAKRISGSGYAVDEQAHRAIILAEARRAYDPGGFGRQIAAIAATGDIRPQLSHIRAPTLVVHGTEDALIPAACGEDTVASVRNADLLLITGMGHDLPAALYEPICDAIFQNMRRQT</sequence>
<dbReference type="PANTHER" id="PTHR43433">
    <property type="entry name" value="HYDROLASE, ALPHA/BETA FOLD FAMILY PROTEIN"/>
    <property type="match status" value="1"/>
</dbReference>
<dbReference type="Pfam" id="PF00561">
    <property type="entry name" value="Abhydrolase_1"/>
    <property type="match status" value="1"/>
</dbReference>
<keyword evidence="2" id="KW-0378">Hydrolase</keyword>